<dbReference type="AlphaFoldDB" id="A0A543FPC5"/>
<keyword evidence="2" id="KW-1185">Reference proteome</keyword>
<evidence type="ECO:0000313" key="1">
    <source>
        <dbReference type="EMBL" id="TQM35687.1"/>
    </source>
</evidence>
<dbReference type="EMBL" id="VFPH01000003">
    <property type="protein sequence ID" value="TQM35687.1"/>
    <property type="molecule type" value="Genomic_DNA"/>
</dbReference>
<dbReference type="OrthoDB" id="3575438at2"/>
<dbReference type="RefSeq" id="WP_142106997.1">
    <property type="nucleotide sequence ID" value="NZ_VFPH01000003.1"/>
</dbReference>
<reference evidence="1 2" key="1">
    <citation type="submission" date="2019-06" db="EMBL/GenBank/DDBJ databases">
        <title>Sequencing the genomes of 1000 actinobacteria strains.</title>
        <authorList>
            <person name="Klenk H.-P."/>
        </authorList>
    </citation>
    <scope>NUCLEOTIDE SEQUENCE [LARGE SCALE GENOMIC DNA]</scope>
    <source>
        <strain evidence="1 2">DSM 45511</strain>
    </source>
</reference>
<comment type="caution">
    <text evidence="1">The sequence shown here is derived from an EMBL/GenBank/DDBJ whole genome shotgun (WGS) entry which is preliminary data.</text>
</comment>
<proteinExistence type="predicted"/>
<organism evidence="1 2">
    <name type="scientific">Pseudonocardia cypriaca</name>
    <dbReference type="NCBI Taxonomy" id="882449"/>
    <lineage>
        <taxon>Bacteria</taxon>
        <taxon>Bacillati</taxon>
        <taxon>Actinomycetota</taxon>
        <taxon>Actinomycetes</taxon>
        <taxon>Pseudonocardiales</taxon>
        <taxon>Pseudonocardiaceae</taxon>
        <taxon>Pseudonocardia</taxon>
    </lineage>
</organism>
<name>A0A543FPC5_9PSEU</name>
<dbReference type="Proteomes" id="UP000319818">
    <property type="component" value="Unassembled WGS sequence"/>
</dbReference>
<gene>
    <name evidence="1" type="ORF">FB388_7127</name>
</gene>
<protein>
    <submittedName>
        <fullName evidence="1">Uncharacterized protein</fullName>
    </submittedName>
</protein>
<evidence type="ECO:0000313" key="2">
    <source>
        <dbReference type="Proteomes" id="UP000319818"/>
    </source>
</evidence>
<sequence>MAEWDDLVAFVRVRFEIMRQSEGELWFRLPTQADRAQLVVVRRVTGEDDHPWAEISSPIGRVAELDLARMLERAGQSVAGGVVAVEGVAFFRHSIPFGDTALDGFDRPFRLVVDVADRLEHELTGADEH</sequence>
<accession>A0A543FPC5</accession>